<evidence type="ECO:0000313" key="11">
    <source>
        <dbReference type="EMBL" id="RMX37704.1"/>
    </source>
</evidence>
<dbReference type="PROSITE" id="PS51747">
    <property type="entry name" value="CYT_DCMP_DEAMINASES_2"/>
    <property type="match status" value="1"/>
</dbReference>
<dbReference type="GO" id="GO:0004132">
    <property type="term" value="F:dCMP deaminase activity"/>
    <property type="evidence" value="ECO:0007669"/>
    <property type="project" value="UniProtKB-EC"/>
</dbReference>
<dbReference type="GO" id="GO:0008270">
    <property type="term" value="F:zinc ion binding"/>
    <property type="evidence" value="ECO:0007669"/>
    <property type="project" value="InterPro"/>
</dbReference>
<evidence type="ECO:0000256" key="7">
    <source>
        <dbReference type="ARBA" id="ARBA00038938"/>
    </source>
</evidence>
<keyword evidence="3" id="KW-0479">Metal-binding</keyword>
<keyword evidence="6" id="KW-0862">Zinc</keyword>
<comment type="cofactor">
    <cofactor evidence="1">
        <name>Zn(2+)</name>
        <dbReference type="ChEBI" id="CHEBI:29105"/>
    </cofactor>
</comment>
<dbReference type="SUPFAM" id="SSF53927">
    <property type="entry name" value="Cytidine deaminase-like"/>
    <property type="match status" value="1"/>
</dbReference>
<evidence type="ECO:0000256" key="1">
    <source>
        <dbReference type="ARBA" id="ARBA00001947"/>
    </source>
</evidence>
<dbReference type="PANTHER" id="PTHR11086:SF18">
    <property type="entry name" value="DEOXYCYTIDYLATE DEAMINASE"/>
    <property type="match status" value="1"/>
</dbReference>
<name>A0A3M6T8W1_POCDA</name>
<proteinExistence type="inferred from homology"/>
<dbReference type="Pfam" id="PF00383">
    <property type="entry name" value="dCMP_cyt_deam_1"/>
    <property type="match status" value="1"/>
</dbReference>
<keyword evidence="12" id="KW-1185">Reference proteome</keyword>
<feature type="domain" description="CMP/dCMP-type deaminase" evidence="10">
    <location>
        <begin position="51"/>
        <end position="182"/>
    </location>
</feature>
<dbReference type="STRING" id="46731.A0A3M6T8W1"/>
<dbReference type="FunFam" id="3.40.140.10:FF:000021">
    <property type="entry name" value="Deoxycytidylate deaminase"/>
    <property type="match status" value="1"/>
</dbReference>
<dbReference type="PROSITE" id="PS00903">
    <property type="entry name" value="CYT_DCMP_DEAMINASES_1"/>
    <property type="match status" value="1"/>
</dbReference>
<feature type="region of interest" description="Disordered" evidence="9">
    <location>
        <begin position="1"/>
        <end position="35"/>
    </location>
</feature>
<protein>
    <recommendedName>
        <fullName evidence="8">dCMP deaminase</fullName>
        <ecNumber evidence="7">3.5.4.12</ecNumber>
    </recommendedName>
    <alternativeName>
        <fullName evidence="8">dCMP deaminase</fullName>
    </alternativeName>
</protein>
<gene>
    <name evidence="11" type="ORF">pdam_00004331</name>
</gene>
<comment type="caution">
    <text evidence="11">The sequence shown here is derived from an EMBL/GenBank/DDBJ whole genome shotgun (WGS) entry which is preliminary data.</text>
</comment>
<evidence type="ECO:0000256" key="3">
    <source>
        <dbReference type="ARBA" id="ARBA00022723"/>
    </source>
</evidence>
<evidence type="ECO:0000256" key="4">
    <source>
        <dbReference type="ARBA" id="ARBA00022727"/>
    </source>
</evidence>
<dbReference type="GO" id="GO:0009165">
    <property type="term" value="P:nucleotide biosynthetic process"/>
    <property type="evidence" value="ECO:0007669"/>
    <property type="project" value="UniProtKB-KW"/>
</dbReference>
<dbReference type="GO" id="GO:0005737">
    <property type="term" value="C:cytoplasm"/>
    <property type="evidence" value="ECO:0007669"/>
    <property type="project" value="TreeGrafter"/>
</dbReference>
<evidence type="ECO:0000256" key="5">
    <source>
        <dbReference type="ARBA" id="ARBA00022801"/>
    </source>
</evidence>
<dbReference type="InterPro" id="IPR002125">
    <property type="entry name" value="CMP_dCMP_dom"/>
</dbReference>
<reference evidence="11 12" key="1">
    <citation type="journal article" date="2018" name="Sci. Rep.">
        <title>Comparative analysis of the Pocillopora damicornis genome highlights role of immune system in coral evolution.</title>
        <authorList>
            <person name="Cunning R."/>
            <person name="Bay R.A."/>
            <person name="Gillette P."/>
            <person name="Baker A.C."/>
            <person name="Traylor-Knowles N."/>
        </authorList>
    </citation>
    <scope>NUCLEOTIDE SEQUENCE [LARGE SCALE GENOMIC DNA]</scope>
    <source>
        <strain evidence="11">RSMAS</strain>
        <tissue evidence="11">Whole animal</tissue>
    </source>
</reference>
<accession>A0A3M6T8W1</accession>
<dbReference type="OMA" id="HCEEVGC"/>
<dbReference type="InterPro" id="IPR016193">
    <property type="entry name" value="Cytidine_deaminase-like"/>
</dbReference>
<dbReference type="InterPro" id="IPR016192">
    <property type="entry name" value="APOBEC/CMP_deaminase_Zn-bd"/>
</dbReference>
<evidence type="ECO:0000256" key="9">
    <source>
        <dbReference type="SAM" id="MobiDB-lite"/>
    </source>
</evidence>
<evidence type="ECO:0000256" key="6">
    <source>
        <dbReference type="ARBA" id="ARBA00022833"/>
    </source>
</evidence>
<dbReference type="PANTHER" id="PTHR11086">
    <property type="entry name" value="DEOXYCYTIDYLATE DEAMINASE-RELATED"/>
    <property type="match status" value="1"/>
</dbReference>
<dbReference type="Gene3D" id="3.40.140.10">
    <property type="entry name" value="Cytidine Deaminase, domain 2"/>
    <property type="match status" value="1"/>
</dbReference>
<dbReference type="OrthoDB" id="6710946at2759"/>
<evidence type="ECO:0000256" key="2">
    <source>
        <dbReference type="ARBA" id="ARBA00006576"/>
    </source>
</evidence>
<comment type="similarity">
    <text evidence="2">Belongs to the cytidine and deoxycytidylate deaminase family.</text>
</comment>
<organism evidence="11 12">
    <name type="scientific">Pocillopora damicornis</name>
    <name type="common">Cauliflower coral</name>
    <name type="synonym">Millepora damicornis</name>
    <dbReference type="NCBI Taxonomy" id="46731"/>
    <lineage>
        <taxon>Eukaryota</taxon>
        <taxon>Metazoa</taxon>
        <taxon>Cnidaria</taxon>
        <taxon>Anthozoa</taxon>
        <taxon>Hexacorallia</taxon>
        <taxon>Scleractinia</taxon>
        <taxon>Astrocoeniina</taxon>
        <taxon>Pocilloporidae</taxon>
        <taxon>Pocillopora</taxon>
    </lineage>
</organism>
<dbReference type="Proteomes" id="UP000275408">
    <property type="component" value="Unassembled WGS sequence"/>
</dbReference>
<dbReference type="EC" id="3.5.4.12" evidence="7"/>
<evidence type="ECO:0000313" key="12">
    <source>
        <dbReference type="Proteomes" id="UP000275408"/>
    </source>
</evidence>
<sequence length="220" mass="24553">MSKRQLISSEEDTDKGKVAKIGDTDHDENTAHNNMAVATPAKTGKRTDYLSWDEYFMAVAFLSAQRSKDPNSQVGACVVNPERKIVGIGYNGMPNGCSDDELPWARQAESNLETKYPYVCHAELNAILNKNAADIKGCSIYVALFPCNECTKLIIQAGIKEVIYYSDKYHDQPNCKASRRLLNMAKITYRQFKPRKCQIVIDFTSIDGFPLKQSLSVASP</sequence>
<feature type="compositionally biased region" description="Basic and acidic residues" evidence="9">
    <location>
        <begin position="14"/>
        <end position="30"/>
    </location>
</feature>
<dbReference type="InterPro" id="IPR035105">
    <property type="entry name" value="Deoxycytidylate_deaminase_dom"/>
</dbReference>
<dbReference type="EMBL" id="RCHS01004089">
    <property type="protein sequence ID" value="RMX37704.1"/>
    <property type="molecule type" value="Genomic_DNA"/>
</dbReference>
<evidence type="ECO:0000256" key="8">
    <source>
        <dbReference type="ARBA" id="ARBA00041763"/>
    </source>
</evidence>
<keyword evidence="5" id="KW-0378">Hydrolase</keyword>
<dbReference type="InterPro" id="IPR015517">
    <property type="entry name" value="dCMP_deaminase-rel"/>
</dbReference>
<keyword evidence="4" id="KW-0545">Nucleotide biosynthesis</keyword>
<dbReference type="CDD" id="cd01286">
    <property type="entry name" value="deoxycytidylate_deaminase"/>
    <property type="match status" value="1"/>
</dbReference>
<evidence type="ECO:0000259" key="10">
    <source>
        <dbReference type="PROSITE" id="PS51747"/>
    </source>
</evidence>
<dbReference type="AlphaFoldDB" id="A0A3M6T8W1"/>